<dbReference type="InterPro" id="IPR023214">
    <property type="entry name" value="HAD_sf"/>
</dbReference>
<keyword evidence="1" id="KW-0378">Hydrolase</keyword>
<proteinExistence type="predicted"/>
<protein>
    <submittedName>
        <fullName evidence="1">HAD family hydrolase</fullName>
    </submittedName>
</protein>
<reference evidence="1 2" key="1">
    <citation type="submission" date="2015-07" db="EMBL/GenBank/DDBJ databases">
        <title>Genome sequencing of Kibdelosporangium phytohabitans.</title>
        <authorList>
            <person name="Qin S."/>
            <person name="Xing K."/>
        </authorList>
    </citation>
    <scope>NUCLEOTIDE SEQUENCE [LARGE SCALE GENOMIC DNA]</scope>
    <source>
        <strain evidence="1 2">KLBMP1111</strain>
    </source>
</reference>
<dbReference type="Gene3D" id="3.40.50.1000">
    <property type="entry name" value="HAD superfamily/HAD-like"/>
    <property type="match status" value="1"/>
</dbReference>
<evidence type="ECO:0000313" key="1">
    <source>
        <dbReference type="EMBL" id="ALG14920.1"/>
    </source>
</evidence>
<accession>A0A0N9I4H9</accession>
<dbReference type="InterPro" id="IPR006439">
    <property type="entry name" value="HAD-SF_hydro_IA"/>
</dbReference>
<dbReference type="Proteomes" id="UP000063699">
    <property type="component" value="Chromosome"/>
</dbReference>
<dbReference type="InterPro" id="IPR023198">
    <property type="entry name" value="PGP-like_dom2"/>
</dbReference>
<dbReference type="SUPFAM" id="SSF56784">
    <property type="entry name" value="HAD-like"/>
    <property type="match status" value="1"/>
</dbReference>
<evidence type="ECO:0000313" key="2">
    <source>
        <dbReference type="Proteomes" id="UP000063699"/>
    </source>
</evidence>
<dbReference type="KEGG" id="kphy:AOZ06_20320"/>
<dbReference type="GO" id="GO:0016787">
    <property type="term" value="F:hydrolase activity"/>
    <property type="evidence" value="ECO:0007669"/>
    <property type="project" value="UniProtKB-KW"/>
</dbReference>
<dbReference type="CDD" id="cd07505">
    <property type="entry name" value="HAD_BPGM-like"/>
    <property type="match status" value="1"/>
</dbReference>
<gene>
    <name evidence="1" type="ORF">AOZ06_20320</name>
</gene>
<sequence>MDGTLIDSEKLWDIGLKELAVQLGGELSQQARDSVVGSNMDNTMRVVFTSLGVEPDQAAMDKAAQWLTERTAELFRIDLPWRPGARAVLESLHEHGVPMALVTSTERALTEVALDSIGRHFFTATICGDEVDGRNKPDPAPYLLAADLIGVSAARCVAVEDSPMGMRSAVTAGCTVLVVPAEVPIAPGDGWTVRDSLVGVDAFTLGALGLAESG</sequence>
<dbReference type="EMBL" id="CP012752">
    <property type="protein sequence ID" value="ALG14920.1"/>
    <property type="molecule type" value="Genomic_DNA"/>
</dbReference>
<name>A0A0N9I4H9_9PSEU</name>
<dbReference type="NCBIfam" id="TIGR01509">
    <property type="entry name" value="HAD-SF-IA-v3"/>
    <property type="match status" value="1"/>
</dbReference>
<dbReference type="Gene3D" id="1.10.150.240">
    <property type="entry name" value="Putative phosphatase, domain 2"/>
    <property type="match status" value="1"/>
</dbReference>
<dbReference type="PANTHER" id="PTHR18901:SF38">
    <property type="entry name" value="PSEUDOURIDINE-5'-PHOSPHATASE"/>
    <property type="match status" value="1"/>
</dbReference>
<organism evidence="1 2">
    <name type="scientific">Kibdelosporangium phytohabitans</name>
    <dbReference type="NCBI Taxonomy" id="860235"/>
    <lineage>
        <taxon>Bacteria</taxon>
        <taxon>Bacillati</taxon>
        <taxon>Actinomycetota</taxon>
        <taxon>Actinomycetes</taxon>
        <taxon>Pseudonocardiales</taxon>
        <taxon>Pseudonocardiaceae</taxon>
        <taxon>Kibdelosporangium</taxon>
    </lineage>
</organism>
<keyword evidence="2" id="KW-1185">Reference proteome</keyword>
<dbReference type="Pfam" id="PF13419">
    <property type="entry name" value="HAD_2"/>
    <property type="match status" value="1"/>
</dbReference>
<dbReference type="PANTHER" id="PTHR18901">
    <property type="entry name" value="2-DEOXYGLUCOSE-6-PHOSPHATE PHOSPHATASE 2"/>
    <property type="match status" value="1"/>
</dbReference>
<dbReference type="InterPro" id="IPR036412">
    <property type="entry name" value="HAD-like_sf"/>
</dbReference>
<dbReference type="STRING" id="860235.AOZ06_20320"/>
<dbReference type="AlphaFoldDB" id="A0A0N9I4H9"/>
<dbReference type="InterPro" id="IPR041492">
    <property type="entry name" value="HAD_2"/>
</dbReference>